<organism evidence="1">
    <name type="scientific">Medicago truncatula</name>
    <name type="common">Barrel medic</name>
    <name type="synonym">Medicago tribuloides</name>
    <dbReference type="NCBI Taxonomy" id="3880"/>
    <lineage>
        <taxon>Eukaryota</taxon>
        <taxon>Viridiplantae</taxon>
        <taxon>Streptophyta</taxon>
        <taxon>Embryophyta</taxon>
        <taxon>Tracheophyta</taxon>
        <taxon>Spermatophyta</taxon>
        <taxon>Magnoliopsida</taxon>
        <taxon>eudicotyledons</taxon>
        <taxon>Gunneridae</taxon>
        <taxon>Pentapetalae</taxon>
        <taxon>rosids</taxon>
        <taxon>fabids</taxon>
        <taxon>Fabales</taxon>
        <taxon>Fabaceae</taxon>
        <taxon>Papilionoideae</taxon>
        <taxon>50 kb inversion clade</taxon>
        <taxon>NPAAA clade</taxon>
        <taxon>Hologalegina</taxon>
        <taxon>IRL clade</taxon>
        <taxon>Trifolieae</taxon>
        <taxon>Medicago</taxon>
    </lineage>
</organism>
<proteinExistence type="evidence at transcript level"/>
<dbReference type="AlphaFoldDB" id="I3T5K5"/>
<protein>
    <submittedName>
        <fullName evidence="1">Uncharacterized protein</fullName>
    </submittedName>
</protein>
<name>I3T5K5_MEDTR</name>
<sequence>MQPFLLDLCLSGMCSKGMSRCRHKVSKELQKQYRSPWRVMLHFPYLFRFQQNQKILLELVYNQKHFVPIIQQQEEQMTAI</sequence>
<evidence type="ECO:0000313" key="1">
    <source>
        <dbReference type="EMBL" id="AFK47797.1"/>
    </source>
</evidence>
<dbReference type="EMBL" id="BT148003">
    <property type="protein sequence ID" value="AFK47797.1"/>
    <property type="molecule type" value="mRNA"/>
</dbReference>
<reference evidence="1" key="1">
    <citation type="submission" date="2012-05" db="EMBL/GenBank/DDBJ databases">
        <authorList>
            <person name="Krishnakumar V."/>
            <person name="Cheung F."/>
            <person name="Xiao Y."/>
            <person name="Chan A."/>
            <person name="Moskal W.A."/>
            <person name="Town C.D."/>
        </authorList>
    </citation>
    <scope>NUCLEOTIDE SEQUENCE</scope>
</reference>
<accession>I3T5K5</accession>